<dbReference type="AlphaFoldDB" id="A0A0G4MHQ3"/>
<name>A0A0G4MHQ3_VERLO</name>
<dbReference type="Proteomes" id="UP000044602">
    <property type="component" value="Unassembled WGS sequence"/>
</dbReference>
<proteinExistence type="predicted"/>
<feature type="transmembrane region" description="Helical" evidence="2">
    <location>
        <begin position="46"/>
        <end position="66"/>
    </location>
</feature>
<evidence type="ECO:0008006" key="5">
    <source>
        <dbReference type="Google" id="ProtNLM"/>
    </source>
</evidence>
<keyword evidence="2" id="KW-0812">Transmembrane</keyword>
<feature type="transmembrane region" description="Helical" evidence="2">
    <location>
        <begin position="12"/>
        <end position="34"/>
    </location>
</feature>
<dbReference type="EMBL" id="CVQH01022639">
    <property type="protein sequence ID" value="CRK33808.1"/>
    <property type="molecule type" value="Genomic_DNA"/>
</dbReference>
<keyword evidence="2" id="KW-1133">Transmembrane helix</keyword>
<sequence length="442" mass="47808">MTGKSPLVAAIYAPPAAVLGGFWRGFYLLLITCVIARKIEWLRNTFLAATLLFPIVAALHGIVLAANHVDGLLSLTIEFYRSQVHECPLTDGTSTDLIDSTRFPYGPSMTCGLTCSATEGPFSALRSGAANNIYVIPAPQSLNFHTATLFSAGCCVHAGVCLLYMMNKILREKALRVQTDAERSHNSARDEEQQISGDGRMDTMHADVATADGPAQDASILDIEKKKGGVFRNIFRVQGVPRETVVTILNIVLFGGAGLGVLAVGERNFHSAQLLYETEPLSSIGMSDSHFQGQWSSIVTAVLAALGSLYVPIHADMMAVKNKDIRDLDPNRTYKVSAFLCKWQGVFNKQMVGMILNKPNPAPGIPLVPAEKERNPRLSETHDVPARSRRSSIAASHADFVMSGGNGHGVERLPLRQAAAEPSPPHPRQRADFLDVPCPSVL</sequence>
<protein>
    <recommendedName>
        <fullName evidence="5">Transmembrane protein</fullName>
    </recommendedName>
</protein>
<feature type="region of interest" description="Disordered" evidence="1">
    <location>
        <begin position="401"/>
        <end position="442"/>
    </location>
</feature>
<feature type="transmembrane region" description="Helical" evidence="2">
    <location>
        <begin position="147"/>
        <end position="166"/>
    </location>
</feature>
<dbReference type="STRING" id="100787.A0A0G4MHQ3"/>
<organism evidence="3 4">
    <name type="scientific">Verticillium longisporum</name>
    <name type="common">Verticillium dahliae var. longisporum</name>
    <dbReference type="NCBI Taxonomy" id="100787"/>
    <lineage>
        <taxon>Eukaryota</taxon>
        <taxon>Fungi</taxon>
        <taxon>Dikarya</taxon>
        <taxon>Ascomycota</taxon>
        <taxon>Pezizomycotina</taxon>
        <taxon>Sordariomycetes</taxon>
        <taxon>Hypocreomycetidae</taxon>
        <taxon>Glomerellales</taxon>
        <taxon>Plectosphaerellaceae</taxon>
        <taxon>Verticillium</taxon>
    </lineage>
</organism>
<reference evidence="3 4" key="1">
    <citation type="submission" date="2015-05" db="EMBL/GenBank/DDBJ databases">
        <authorList>
            <person name="Wang D.B."/>
            <person name="Wang M."/>
        </authorList>
    </citation>
    <scope>NUCLEOTIDE SEQUENCE [LARGE SCALE GENOMIC DNA]</scope>
    <source>
        <strain evidence="3">VL1</strain>
    </source>
</reference>
<keyword evidence="4" id="KW-1185">Reference proteome</keyword>
<gene>
    <name evidence="3" type="ORF">BN1708_006171</name>
</gene>
<evidence type="ECO:0000256" key="1">
    <source>
        <dbReference type="SAM" id="MobiDB-lite"/>
    </source>
</evidence>
<keyword evidence="2" id="KW-0472">Membrane</keyword>
<evidence type="ECO:0000313" key="4">
    <source>
        <dbReference type="Proteomes" id="UP000044602"/>
    </source>
</evidence>
<evidence type="ECO:0000256" key="2">
    <source>
        <dbReference type="SAM" id="Phobius"/>
    </source>
</evidence>
<feature type="transmembrane region" description="Helical" evidence="2">
    <location>
        <begin position="295"/>
        <end position="313"/>
    </location>
</feature>
<accession>A0A0G4MHQ3</accession>
<feature type="transmembrane region" description="Helical" evidence="2">
    <location>
        <begin position="245"/>
        <end position="265"/>
    </location>
</feature>
<evidence type="ECO:0000313" key="3">
    <source>
        <dbReference type="EMBL" id="CRK33808.1"/>
    </source>
</evidence>